<dbReference type="GO" id="GO:0005829">
    <property type="term" value="C:cytosol"/>
    <property type="evidence" value="ECO:0007669"/>
    <property type="project" value="TreeGrafter"/>
</dbReference>
<evidence type="ECO:0000259" key="4">
    <source>
        <dbReference type="Pfam" id="PF00370"/>
    </source>
</evidence>
<dbReference type="InterPro" id="IPR018484">
    <property type="entry name" value="FGGY_N"/>
</dbReference>
<dbReference type="Gene3D" id="3.30.420.40">
    <property type="match status" value="1"/>
</dbReference>
<dbReference type="WBParaSite" id="SBAD_0000980401-mRNA-1">
    <property type="protein sequence ID" value="SBAD_0000980401-mRNA-1"/>
    <property type="gene ID" value="SBAD_0000980401"/>
</dbReference>
<name>A0A183J0R1_9BILA</name>
<evidence type="ECO:0000256" key="1">
    <source>
        <dbReference type="ARBA" id="ARBA00009156"/>
    </source>
</evidence>
<feature type="domain" description="Carbohydrate kinase FGGY N-terminal" evidence="4">
    <location>
        <begin position="20"/>
        <end position="277"/>
    </location>
</feature>
<gene>
    <name evidence="5" type="ORF">SBAD_LOCUS9458</name>
</gene>
<evidence type="ECO:0000313" key="7">
    <source>
        <dbReference type="WBParaSite" id="SBAD_0000980401-mRNA-1"/>
    </source>
</evidence>
<evidence type="ECO:0000256" key="2">
    <source>
        <dbReference type="ARBA" id="ARBA00022679"/>
    </source>
</evidence>
<evidence type="ECO:0000313" key="6">
    <source>
        <dbReference type="Proteomes" id="UP000270296"/>
    </source>
</evidence>
<evidence type="ECO:0000256" key="3">
    <source>
        <dbReference type="ARBA" id="ARBA00022777"/>
    </source>
</evidence>
<sequence>MQSLQVDRRFLHRQSKQMNIVLGIDLGTTSVKVVLYRFPKILSQCCLPHEATISSEDKSFHQQDVAKIFAAFERCVKSVLLASPINMQSVSAIAVCGQMHGCVLWAERDIHRFTTAQQAICALASGDWSEISPLVTWLDRRAVGPFLDSLPLPKSHVVPRSGFGIVTLLWWLRNGMLPGPSSACNCAGTVQDLLVACLCLLQRPVMTNHNAVSWGYFDDVNSFSWNESLLEREGLQHNFLPEVVSAGSIAGFLKGSFHGILDGVPVFAALGDFQATVYQHMCPHTAVAASLNGGNVLSAIVDSLCDAIFMITGSSPPAEKVWQVLMTDVVSTNHQEVSEDSCSVNPWLFGERYDPSLRASVTNITSGNFSLSRLFQEVISSIISNLHSMLPAGFIEVYDIRQMKLTGEAAKDYFRKFVEKFYGDRCQITAIEGTLDAAVGSAAYVSHISSSCSSERV</sequence>
<dbReference type="PANTHER" id="PTHR10196">
    <property type="entry name" value="SUGAR KINASE"/>
    <property type="match status" value="1"/>
</dbReference>
<protein>
    <submittedName>
        <fullName evidence="7">FGGY_N domain-containing protein</fullName>
    </submittedName>
</protein>
<dbReference type="SUPFAM" id="SSF53067">
    <property type="entry name" value="Actin-like ATPase domain"/>
    <property type="match status" value="1"/>
</dbReference>
<evidence type="ECO:0000313" key="5">
    <source>
        <dbReference type="EMBL" id="VDP23272.1"/>
    </source>
</evidence>
<comment type="similarity">
    <text evidence="1">Belongs to the FGGY kinase family.</text>
</comment>
<dbReference type="Proteomes" id="UP000270296">
    <property type="component" value="Unassembled WGS sequence"/>
</dbReference>
<keyword evidence="2" id="KW-0808">Transferase</keyword>
<dbReference type="EMBL" id="UZAM01012744">
    <property type="protein sequence ID" value="VDP23272.1"/>
    <property type="molecule type" value="Genomic_DNA"/>
</dbReference>
<keyword evidence="6" id="KW-1185">Reference proteome</keyword>
<dbReference type="Pfam" id="PF00370">
    <property type="entry name" value="FGGY_N"/>
    <property type="match status" value="1"/>
</dbReference>
<organism evidence="7">
    <name type="scientific">Soboliphyme baturini</name>
    <dbReference type="NCBI Taxonomy" id="241478"/>
    <lineage>
        <taxon>Eukaryota</taxon>
        <taxon>Metazoa</taxon>
        <taxon>Ecdysozoa</taxon>
        <taxon>Nematoda</taxon>
        <taxon>Enoplea</taxon>
        <taxon>Dorylaimia</taxon>
        <taxon>Dioctophymatida</taxon>
        <taxon>Dioctophymatoidea</taxon>
        <taxon>Soboliphymatidae</taxon>
        <taxon>Soboliphyme</taxon>
    </lineage>
</organism>
<proteinExistence type="inferred from homology"/>
<dbReference type="GO" id="GO:0050277">
    <property type="term" value="F:sedoheptulokinase activity"/>
    <property type="evidence" value="ECO:0007669"/>
    <property type="project" value="TreeGrafter"/>
</dbReference>
<dbReference type="AlphaFoldDB" id="A0A183J0R1"/>
<dbReference type="OrthoDB" id="10264182at2759"/>
<dbReference type="GO" id="GO:0006071">
    <property type="term" value="P:glycerol metabolic process"/>
    <property type="evidence" value="ECO:0007669"/>
    <property type="project" value="TreeGrafter"/>
</dbReference>
<dbReference type="PANTHER" id="PTHR10196:SF67">
    <property type="entry name" value="SEDOHEPTULOKINASE"/>
    <property type="match status" value="1"/>
</dbReference>
<dbReference type="CDD" id="cd07777">
    <property type="entry name" value="ASKHA_NBD_FGGY_SHK"/>
    <property type="match status" value="1"/>
</dbReference>
<reference evidence="5 6" key="2">
    <citation type="submission" date="2018-11" db="EMBL/GenBank/DDBJ databases">
        <authorList>
            <consortium name="Pathogen Informatics"/>
        </authorList>
    </citation>
    <scope>NUCLEOTIDE SEQUENCE [LARGE SCALE GENOMIC DNA]</scope>
</reference>
<reference evidence="7" key="1">
    <citation type="submission" date="2016-06" db="UniProtKB">
        <authorList>
            <consortium name="WormBaseParasite"/>
        </authorList>
    </citation>
    <scope>IDENTIFICATION</scope>
</reference>
<accession>A0A183J0R1</accession>
<dbReference type="InterPro" id="IPR043129">
    <property type="entry name" value="ATPase_NBD"/>
</dbReference>
<keyword evidence="3" id="KW-0418">Kinase</keyword>